<evidence type="ECO:0000256" key="3">
    <source>
        <dbReference type="ARBA" id="ARBA00022692"/>
    </source>
</evidence>
<dbReference type="OMA" id="AEWIISF"/>
<dbReference type="FunCoup" id="S2IXS8">
    <property type="interactions" value="297"/>
</dbReference>
<keyword evidence="10" id="KW-1185">Reference proteome</keyword>
<dbReference type="Proteomes" id="UP000014254">
    <property type="component" value="Unassembled WGS sequence"/>
</dbReference>
<feature type="topological domain" description="Lumenal" evidence="7">
    <location>
        <begin position="1"/>
        <end position="3"/>
    </location>
</feature>
<accession>S2IXS8</accession>
<dbReference type="STRING" id="1220926.S2IXS8"/>
<feature type="topological domain" description="Cytoplasmic" evidence="7">
    <location>
        <begin position="188"/>
        <end position="207"/>
    </location>
</feature>
<evidence type="ECO:0000256" key="8">
    <source>
        <dbReference type="SAM" id="Phobius"/>
    </source>
</evidence>
<protein>
    <submittedName>
        <fullName evidence="9">Uncharacterized protein</fullName>
    </submittedName>
</protein>
<evidence type="ECO:0000256" key="7">
    <source>
        <dbReference type="HAMAP-Rule" id="MF_03113"/>
    </source>
</evidence>
<comment type="similarity">
    <text evidence="2 7">Belongs to the WRB/GET1 family.</text>
</comment>
<dbReference type="GO" id="GO:0005789">
    <property type="term" value="C:endoplasmic reticulum membrane"/>
    <property type="evidence" value="ECO:0007669"/>
    <property type="project" value="UniProtKB-SubCell"/>
</dbReference>
<comment type="subcellular location">
    <subcellularLocation>
        <location evidence="1">Endoplasmic reticulum membrane</location>
        <topology evidence="1">Multi-pass membrane protein</topology>
    </subcellularLocation>
</comment>
<feature type="transmembrane region" description="Helical" evidence="8">
    <location>
        <begin position="163"/>
        <end position="180"/>
    </location>
</feature>
<reference evidence="10" key="1">
    <citation type="submission" date="2013-05" db="EMBL/GenBank/DDBJ databases">
        <title>The Genome sequence of Mucor circinelloides f. circinelloides 1006PhL.</title>
        <authorList>
            <consortium name="The Broad Institute Genomics Platform"/>
            <person name="Cuomo C."/>
            <person name="Earl A."/>
            <person name="Findley K."/>
            <person name="Lee S.C."/>
            <person name="Walker B."/>
            <person name="Young S."/>
            <person name="Zeng Q."/>
            <person name="Gargeya S."/>
            <person name="Fitzgerald M."/>
            <person name="Haas B."/>
            <person name="Abouelleil A."/>
            <person name="Allen A.W."/>
            <person name="Alvarado L."/>
            <person name="Arachchi H.M."/>
            <person name="Berlin A.M."/>
            <person name="Chapman S.B."/>
            <person name="Gainer-Dewar J."/>
            <person name="Goldberg J."/>
            <person name="Griggs A."/>
            <person name="Gujja S."/>
            <person name="Hansen M."/>
            <person name="Howarth C."/>
            <person name="Imamovic A."/>
            <person name="Ireland A."/>
            <person name="Larimer J."/>
            <person name="McCowan C."/>
            <person name="Murphy C."/>
            <person name="Pearson M."/>
            <person name="Poon T.W."/>
            <person name="Priest M."/>
            <person name="Roberts A."/>
            <person name="Saif S."/>
            <person name="Shea T."/>
            <person name="Sisk P."/>
            <person name="Sykes S."/>
            <person name="Wortman J."/>
            <person name="Nusbaum C."/>
            <person name="Birren B."/>
        </authorList>
    </citation>
    <scope>NUCLEOTIDE SEQUENCE [LARGE SCALE GENOMIC DNA]</scope>
    <source>
        <strain evidence="10">1006PhL</strain>
    </source>
</reference>
<evidence type="ECO:0000256" key="1">
    <source>
        <dbReference type="ARBA" id="ARBA00004477"/>
    </source>
</evidence>
<dbReference type="GO" id="GO:0043529">
    <property type="term" value="C:GET complex"/>
    <property type="evidence" value="ECO:0007669"/>
    <property type="project" value="InterPro"/>
</dbReference>
<dbReference type="GO" id="GO:0043495">
    <property type="term" value="F:protein-membrane adaptor activity"/>
    <property type="evidence" value="ECO:0007669"/>
    <property type="project" value="TreeGrafter"/>
</dbReference>
<evidence type="ECO:0000313" key="10">
    <source>
        <dbReference type="Proteomes" id="UP000014254"/>
    </source>
</evidence>
<keyword evidence="4 7" id="KW-0256">Endoplasmic reticulum</keyword>
<evidence type="ECO:0000256" key="4">
    <source>
        <dbReference type="ARBA" id="ARBA00022824"/>
    </source>
</evidence>
<dbReference type="InParanoid" id="S2IXS8"/>
<keyword evidence="3 7" id="KW-0812">Transmembrane</keyword>
<dbReference type="HAMAP" id="MF_03113">
    <property type="entry name" value="Get1"/>
    <property type="match status" value="1"/>
</dbReference>
<keyword evidence="7" id="KW-0813">Transport</keyword>
<keyword evidence="6 7" id="KW-0472">Membrane</keyword>
<sequence length="207" mass="23542">MYLPLTIFLLVLVTESILFLGYSYITSLTYDLYVKITKDARVAKQQKMKRDTLKLKSELGQTSSQDEFAKWAKLRRKLDKSVADLEKMNADIAYSKTAFELKIKSVLWFLVHGSQLVMVMWFRKSAVFYLPPGWFGPAQRILSWPFAPAGKYIMKMGYTSGDVDMFVLGSVSVAIWFAACRRMIKALALTVNDFVFAPAAEKKMATA</sequence>
<evidence type="ECO:0000256" key="5">
    <source>
        <dbReference type="ARBA" id="ARBA00022989"/>
    </source>
</evidence>
<dbReference type="InterPro" id="IPR027538">
    <property type="entry name" value="Get1_fungi"/>
</dbReference>
<feature type="transmembrane region" description="Helical" evidence="8">
    <location>
        <begin position="105"/>
        <end position="122"/>
    </location>
</feature>
<proteinExistence type="inferred from homology"/>
<feature type="transmembrane region" description="Helical" evidence="8">
    <location>
        <begin position="6"/>
        <end position="25"/>
    </location>
</feature>
<dbReference type="GO" id="GO:0071816">
    <property type="term" value="P:tail-anchored membrane protein insertion into ER membrane"/>
    <property type="evidence" value="ECO:0007669"/>
    <property type="project" value="InterPro"/>
</dbReference>
<dbReference type="InterPro" id="IPR029012">
    <property type="entry name" value="Helix_hairpin_bin_sf"/>
</dbReference>
<dbReference type="PANTHER" id="PTHR42650">
    <property type="entry name" value="TAIL-ANCHORED PROTEIN INSERTION RECEPTOR WRB"/>
    <property type="match status" value="1"/>
</dbReference>
<organism evidence="9 10">
    <name type="scientific">Mucor circinelloides f. circinelloides (strain 1006PhL)</name>
    <name type="common">Mucormycosis agent</name>
    <name type="synonym">Calyptromyces circinelloides</name>
    <dbReference type="NCBI Taxonomy" id="1220926"/>
    <lineage>
        <taxon>Eukaryota</taxon>
        <taxon>Fungi</taxon>
        <taxon>Fungi incertae sedis</taxon>
        <taxon>Mucoromycota</taxon>
        <taxon>Mucoromycotina</taxon>
        <taxon>Mucoromycetes</taxon>
        <taxon>Mucorales</taxon>
        <taxon>Mucorineae</taxon>
        <taxon>Mucoraceae</taxon>
        <taxon>Mucor</taxon>
    </lineage>
</organism>
<evidence type="ECO:0000256" key="6">
    <source>
        <dbReference type="ARBA" id="ARBA00023136"/>
    </source>
</evidence>
<name>S2IXS8_MUCC1</name>
<keyword evidence="5 7" id="KW-1133">Transmembrane helix</keyword>
<dbReference type="VEuPathDB" id="FungiDB:HMPREF1544_10708"/>
<dbReference type="Gene3D" id="1.10.287.660">
    <property type="entry name" value="Helix hairpin bin"/>
    <property type="match status" value="1"/>
</dbReference>
<gene>
    <name evidence="7" type="primary">GET1</name>
    <name evidence="9" type="ORF">HMPREF1544_10708</name>
</gene>
<dbReference type="eggNOG" id="KOG4253">
    <property type="taxonomic scope" value="Eukaryota"/>
</dbReference>
<evidence type="ECO:0000256" key="2">
    <source>
        <dbReference type="ARBA" id="ARBA00010799"/>
    </source>
</evidence>
<dbReference type="AlphaFoldDB" id="S2IXS8"/>
<comment type="caution">
    <text evidence="7">Lacks conserved residue(s) required for the propagation of feature annotation.</text>
</comment>
<evidence type="ECO:0000313" key="9">
    <source>
        <dbReference type="EMBL" id="EPB82546.1"/>
    </source>
</evidence>
<dbReference type="Pfam" id="PF04420">
    <property type="entry name" value="CHD5"/>
    <property type="match status" value="1"/>
</dbReference>
<dbReference type="PANTHER" id="PTHR42650:SF1">
    <property type="entry name" value="GUIDED ENTRY OF TAIL-ANCHORED PROTEINS FACTOR 1"/>
    <property type="match status" value="1"/>
</dbReference>
<dbReference type="InterPro" id="IPR028945">
    <property type="entry name" value="Get1"/>
</dbReference>
<dbReference type="OrthoDB" id="69461at2759"/>
<dbReference type="EMBL" id="KE124109">
    <property type="protein sequence ID" value="EPB82546.1"/>
    <property type="molecule type" value="Genomic_DNA"/>
</dbReference>